<evidence type="ECO:0000313" key="1">
    <source>
        <dbReference type="EMBL" id="GFY34803.1"/>
    </source>
</evidence>
<gene>
    <name evidence="1" type="primary">X975_07143</name>
    <name evidence="1" type="ORF">TNCV_844981</name>
</gene>
<accession>A0A8X7BKS2</accession>
<sequence>MRTRVSTMTIHRLLIEQNLHSYRPLRHPPFMPVHCRARLQWYLALLGWNPADWRRIVLNEESPFQLCLDDYRRRVWRHPGQRADHAFTIALHTGPQPHFTER</sequence>
<evidence type="ECO:0000313" key="2">
    <source>
        <dbReference type="Proteomes" id="UP000887159"/>
    </source>
</evidence>
<proteinExistence type="predicted"/>
<dbReference type="InterPro" id="IPR036397">
    <property type="entry name" value="RNaseH_sf"/>
</dbReference>
<name>A0A8X7BKS2_TRICX</name>
<keyword evidence="2" id="KW-1185">Reference proteome</keyword>
<dbReference type="EMBL" id="BMAU01021428">
    <property type="protein sequence ID" value="GFY34803.1"/>
    <property type="molecule type" value="Genomic_DNA"/>
</dbReference>
<protein>
    <submittedName>
        <fullName evidence="1">HTH_Tnp_Tc3_2 domain-containing protein</fullName>
    </submittedName>
</protein>
<comment type="caution">
    <text evidence="1">The sequence shown here is derived from an EMBL/GenBank/DDBJ whole genome shotgun (WGS) entry which is preliminary data.</text>
</comment>
<organism evidence="1 2">
    <name type="scientific">Trichonephila clavipes</name>
    <name type="common">Golden silk orbweaver</name>
    <name type="synonym">Nephila clavipes</name>
    <dbReference type="NCBI Taxonomy" id="2585209"/>
    <lineage>
        <taxon>Eukaryota</taxon>
        <taxon>Metazoa</taxon>
        <taxon>Ecdysozoa</taxon>
        <taxon>Arthropoda</taxon>
        <taxon>Chelicerata</taxon>
        <taxon>Arachnida</taxon>
        <taxon>Araneae</taxon>
        <taxon>Araneomorphae</taxon>
        <taxon>Entelegynae</taxon>
        <taxon>Araneoidea</taxon>
        <taxon>Nephilidae</taxon>
        <taxon>Trichonephila</taxon>
    </lineage>
</organism>
<dbReference type="Proteomes" id="UP000887159">
    <property type="component" value="Unassembled WGS sequence"/>
</dbReference>
<reference evidence="1" key="1">
    <citation type="submission" date="2020-08" db="EMBL/GenBank/DDBJ databases">
        <title>Multicomponent nature underlies the extraordinary mechanical properties of spider dragline silk.</title>
        <authorList>
            <person name="Kono N."/>
            <person name="Nakamura H."/>
            <person name="Mori M."/>
            <person name="Yoshida Y."/>
            <person name="Ohtoshi R."/>
            <person name="Malay A.D."/>
            <person name="Moran D.A.P."/>
            <person name="Tomita M."/>
            <person name="Numata K."/>
            <person name="Arakawa K."/>
        </authorList>
    </citation>
    <scope>NUCLEOTIDE SEQUENCE</scope>
</reference>
<dbReference type="Gene3D" id="3.30.420.10">
    <property type="entry name" value="Ribonuclease H-like superfamily/Ribonuclease H"/>
    <property type="match status" value="1"/>
</dbReference>
<dbReference type="GO" id="GO:0003676">
    <property type="term" value="F:nucleic acid binding"/>
    <property type="evidence" value="ECO:0007669"/>
    <property type="project" value="InterPro"/>
</dbReference>
<dbReference type="AlphaFoldDB" id="A0A8X7BKS2"/>